<evidence type="ECO:0000256" key="1">
    <source>
        <dbReference type="SAM" id="MobiDB-lite"/>
    </source>
</evidence>
<dbReference type="AlphaFoldDB" id="A0A4P6LVL5"/>
<evidence type="ECO:0000313" key="3">
    <source>
        <dbReference type="Proteomes" id="UP000289794"/>
    </source>
</evidence>
<dbReference type="EMBL" id="CP035945">
    <property type="protein sequence ID" value="QBE94827.1"/>
    <property type="molecule type" value="Genomic_DNA"/>
</dbReference>
<evidence type="ECO:0000313" key="2">
    <source>
        <dbReference type="EMBL" id="QBE94827.1"/>
    </source>
</evidence>
<name>A0A4P6LVL5_9FIRM</name>
<gene>
    <name evidence="2" type="ORF">PMF13cell1_00320</name>
</gene>
<dbReference type="Proteomes" id="UP000289794">
    <property type="component" value="Chromosome"/>
</dbReference>
<feature type="compositionally biased region" description="Basic and acidic residues" evidence="1">
    <location>
        <begin position="1"/>
        <end position="28"/>
    </location>
</feature>
<feature type="region of interest" description="Disordered" evidence="1">
    <location>
        <begin position="1"/>
        <end position="29"/>
    </location>
</feature>
<reference evidence="2 3" key="1">
    <citation type="submission" date="2019-01" db="EMBL/GenBank/DDBJ databases">
        <title>PMF-metabolizing Aryl O-demethylase.</title>
        <authorList>
            <person name="Kim M."/>
        </authorList>
    </citation>
    <scope>NUCLEOTIDE SEQUENCE [LARGE SCALE GENOMIC DNA]</scope>
    <source>
        <strain evidence="2 3">PMF1</strain>
    </source>
</reference>
<dbReference type="RefSeq" id="WP_165392334.1">
    <property type="nucleotide sequence ID" value="NZ_CP035945.1"/>
</dbReference>
<proteinExistence type="predicted"/>
<dbReference type="KEGG" id="bpro:PMF13cell1_00320"/>
<organism evidence="2 3">
    <name type="scientific">Blautia producta</name>
    <dbReference type="NCBI Taxonomy" id="33035"/>
    <lineage>
        <taxon>Bacteria</taxon>
        <taxon>Bacillati</taxon>
        <taxon>Bacillota</taxon>
        <taxon>Clostridia</taxon>
        <taxon>Lachnospirales</taxon>
        <taxon>Lachnospiraceae</taxon>
        <taxon>Blautia</taxon>
    </lineage>
</organism>
<protein>
    <submittedName>
        <fullName evidence="2">Uncharacterized protein</fullName>
    </submittedName>
</protein>
<accession>A0A4P6LVL5</accession>
<sequence>MKKRETEKTVRKNDEKKVSREISPKEMEQVTGGVRWQFNGKINGGR</sequence>